<dbReference type="AlphaFoldDB" id="A0A420WGP9"/>
<reference evidence="1 2" key="1">
    <citation type="submission" date="2018-10" db="EMBL/GenBank/DDBJ databases">
        <title>Comparative analysis of microorganisms from saline springs in Andes Mountain Range, Colombia.</title>
        <authorList>
            <person name="Rubin E."/>
        </authorList>
    </citation>
    <scope>NUCLEOTIDE SEQUENCE [LARGE SCALE GENOMIC DNA]</scope>
    <source>
        <strain evidence="1 2">USBA 36</strain>
    </source>
</reference>
<dbReference type="RefSeq" id="WP_121219801.1">
    <property type="nucleotide sequence ID" value="NZ_RBIG01000002.1"/>
</dbReference>
<sequence>MSDGKRQKTPALKPDDRLMAASIAERVLQLARTGYWVASVSYRETNGGPKVVRLPGEWQSEQAALDIARDLIRSDAVATGKQERKPAAGFVIPRAAQNEIGRILHRRRV</sequence>
<accession>A0A420WGP9</accession>
<dbReference type="EMBL" id="RBIG01000002">
    <property type="protein sequence ID" value="RKQ70171.1"/>
    <property type="molecule type" value="Genomic_DNA"/>
</dbReference>
<comment type="caution">
    <text evidence="1">The sequence shown here is derived from an EMBL/GenBank/DDBJ whole genome shotgun (WGS) entry which is preliminary data.</text>
</comment>
<gene>
    <name evidence="1" type="ORF">BCL74_2111</name>
</gene>
<evidence type="ECO:0000313" key="1">
    <source>
        <dbReference type="EMBL" id="RKQ70171.1"/>
    </source>
</evidence>
<dbReference type="Proteomes" id="UP000277424">
    <property type="component" value="Unassembled WGS sequence"/>
</dbReference>
<evidence type="ECO:0000313" key="2">
    <source>
        <dbReference type="Proteomes" id="UP000277424"/>
    </source>
</evidence>
<name>A0A420WGP9_9PROT</name>
<proteinExistence type="predicted"/>
<protein>
    <submittedName>
        <fullName evidence="1">Uncharacterized protein</fullName>
    </submittedName>
</protein>
<organism evidence="1 2">
    <name type="scientific">Oceanibaculum indicum</name>
    <dbReference type="NCBI Taxonomy" id="526216"/>
    <lineage>
        <taxon>Bacteria</taxon>
        <taxon>Pseudomonadati</taxon>
        <taxon>Pseudomonadota</taxon>
        <taxon>Alphaproteobacteria</taxon>
        <taxon>Rhodospirillales</taxon>
        <taxon>Oceanibaculaceae</taxon>
        <taxon>Oceanibaculum</taxon>
    </lineage>
</organism>